<keyword evidence="8 12" id="KW-0694">RNA-binding</keyword>
<dbReference type="InterPro" id="IPR018517">
    <property type="entry name" value="tRNA_hU_synthase_CS"/>
</dbReference>
<dbReference type="EC" id="1.3.1.-" evidence="12"/>
<sequence length="325" mass="35174">MQIGPYAIANRLAAAPMAGVTDRPFRQLCRSLGAGMTVSEMVAANPRTRDTAKSRQRRDHAGEPSPRIVQIAGSDPGQMADAARYNVDLGADVIDINMGCPAKKVCRRAAGSALLADESLVGRILAATVGAVSVPVTLKIRTGVTARARNGVQIARIAEDSGIAALAVHGRTRDQFYNGRAEYETIRAIKAAVSLPVWANGDVDSPEAAARVLHLTGADGVMVGRAACRQPWLFGDIAYFLATGRHRPAPSPAERQAWLEWLVEQLHDFYGEYRGLRIARKHIAWHWEDCLPPGPLYRDLMQAESAARQLRLLRVCGALRVESAA</sequence>
<comment type="catalytic activity">
    <reaction evidence="10 12">
        <text>a 5,6-dihydrouridine in tRNA + NADP(+) = a uridine in tRNA + NADPH + H(+)</text>
        <dbReference type="Rhea" id="RHEA:23624"/>
        <dbReference type="Rhea" id="RHEA-COMP:13339"/>
        <dbReference type="Rhea" id="RHEA-COMP:13887"/>
        <dbReference type="ChEBI" id="CHEBI:15378"/>
        <dbReference type="ChEBI" id="CHEBI:57783"/>
        <dbReference type="ChEBI" id="CHEBI:58349"/>
        <dbReference type="ChEBI" id="CHEBI:65315"/>
        <dbReference type="ChEBI" id="CHEBI:74443"/>
    </reaction>
</comment>
<evidence type="ECO:0000313" key="17">
    <source>
        <dbReference type="Proteomes" id="UP001259982"/>
    </source>
</evidence>
<evidence type="ECO:0000256" key="6">
    <source>
        <dbReference type="ARBA" id="ARBA00022694"/>
    </source>
</evidence>
<dbReference type="CDD" id="cd02801">
    <property type="entry name" value="DUS_like_FMN"/>
    <property type="match status" value="1"/>
</dbReference>
<evidence type="ECO:0000256" key="10">
    <source>
        <dbReference type="ARBA" id="ARBA00048205"/>
    </source>
</evidence>
<dbReference type="HAMAP" id="MF_02042">
    <property type="entry name" value="DusB_subfam"/>
    <property type="match status" value="1"/>
</dbReference>
<dbReference type="PIRSF" id="PIRSF006621">
    <property type="entry name" value="Dus"/>
    <property type="match status" value="1"/>
</dbReference>
<evidence type="ECO:0000256" key="5">
    <source>
        <dbReference type="ARBA" id="ARBA00022643"/>
    </source>
</evidence>
<evidence type="ECO:0000256" key="7">
    <source>
        <dbReference type="ARBA" id="ARBA00022857"/>
    </source>
</evidence>
<evidence type="ECO:0000313" key="16">
    <source>
        <dbReference type="EMBL" id="MDT0618919.1"/>
    </source>
</evidence>
<dbReference type="InterPro" id="IPR035587">
    <property type="entry name" value="DUS-like_FMN-bd"/>
</dbReference>
<dbReference type="Pfam" id="PF01207">
    <property type="entry name" value="Dus"/>
    <property type="match status" value="1"/>
</dbReference>
<keyword evidence="6 12" id="KW-0819">tRNA processing</keyword>
<evidence type="ECO:0000256" key="11">
    <source>
        <dbReference type="ARBA" id="ARBA00048802"/>
    </source>
</evidence>
<evidence type="ECO:0000259" key="15">
    <source>
        <dbReference type="Pfam" id="PF01207"/>
    </source>
</evidence>
<comment type="caution">
    <text evidence="16">The sequence shown here is derived from an EMBL/GenBank/DDBJ whole genome shotgun (WGS) entry which is preliminary data.</text>
</comment>
<evidence type="ECO:0000256" key="9">
    <source>
        <dbReference type="ARBA" id="ARBA00023002"/>
    </source>
</evidence>
<evidence type="ECO:0000256" key="2">
    <source>
        <dbReference type="ARBA" id="ARBA00002790"/>
    </source>
</evidence>
<feature type="region of interest" description="Disordered" evidence="14">
    <location>
        <begin position="41"/>
        <end position="67"/>
    </location>
</feature>
<keyword evidence="5 12" id="KW-0288">FMN</keyword>
<dbReference type="Gene3D" id="3.20.20.70">
    <property type="entry name" value="Aldolase class I"/>
    <property type="match status" value="1"/>
</dbReference>
<feature type="binding site" evidence="12">
    <location>
        <position position="139"/>
    </location>
    <ligand>
        <name>FMN</name>
        <dbReference type="ChEBI" id="CHEBI:58210"/>
    </ligand>
</feature>
<feature type="binding site" evidence="12">
    <location>
        <begin position="200"/>
        <end position="202"/>
    </location>
    <ligand>
        <name>FMN</name>
        <dbReference type="ChEBI" id="CHEBI:58210"/>
    </ligand>
</feature>
<feature type="binding site" evidence="12">
    <location>
        <begin position="16"/>
        <end position="18"/>
    </location>
    <ligand>
        <name>FMN</name>
        <dbReference type="ChEBI" id="CHEBI:58210"/>
    </ligand>
</feature>
<evidence type="ECO:0000256" key="1">
    <source>
        <dbReference type="ARBA" id="ARBA00001917"/>
    </source>
</evidence>
<dbReference type="Gene3D" id="1.10.1200.80">
    <property type="entry name" value="Putative flavin oxidoreducatase, domain 2"/>
    <property type="match status" value="1"/>
</dbReference>
<dbReference type="PANTHER" id="PTHR45846">
    <property type="entry name" value="TRNA-DIHYDROURIDINE(47) SYNTHASE [NAD(P)(+)]-LIKE"/>
    <property type="match status" value="1"/>
</dbReference>
<feature type="domain" description="DUS-like FMN-binding" evidence="15">
    <location>
        <begin position="14"/>
        <end position="313"/>
    </location>
</feature>
<keyword evidence="9 12" id="KW-0560">Oxidoreductase</keyword>
<protein>
    <recommendedName>
        <fullName evidence="12">tRNA-dihydrouridine synthase B</fullName>
        <ecNumber evidence="12">1.3.1.-</ecNumber>
    </recommendedName>
</protein>
<dbReference type="InterPro" id="IPR024036">
    <property type="entry name" value="tRNA-dHydroUridine_Synthase_C"/>
</dbReference>
<keyword evidence="3 12" id="KW-0820">tRNA-binding</keyword>
<comment type="similarity">
    <text evidence="12">Belongs to the Dus family. DusB subfamily.</text>
</comment>
<dbReference type="PANTHER" id="PTHR45846:SF1">
    <property type="entry name" value="TRNA-DIHYDROURIDINE(47) SYNTHASE [NAD(P)(+)]-LIKE"/>
    <property type="match status" value="1"/>
</dbReference>
<proteinExistence type="inferred from homology"/>
<evidence type="ECO:0000256" key="13">
    <source>
        <dbReference type="PIRNR" id="PIRNR006621"/>
    </source>
</evidence>
<name>A0ABU3B8W4_9GAMM</name>
<dbReference type="InterPro" id="IPR032887">
    <property type="entry name" value="DusB"/>
</dbReference>
<feature type="active site" description="Proton donor" evidence="12">
    <location>
        <position position="100"/>
    </location>
</feature>
<feature type="binding site" evidence="12">
    <location>
        <position position="70"/>
    </location>
    <ligand>
        <name>FMN</name>
        <dbReference type="ChEBI" id="CHEBI:58210"/>
    </ligand>
</feature>
<reference evidence="16 17" key="1">
    <citation type="submission" date="2023-09" db="EMBL/GenBank/DDBJ databases">
        <authorList>
            <person name="Rey-Velasco X."/>
        </authorList>
    </citation>
    <scope>NUCLEOTIDE SEQUENCE [LARGE SCALE GENOMIC DNA]</scope>
    <source>
        <strain evidence="16 17">P385</strain>
    </source>
</reference>
<keyword evidence="17" id="KW-1185">Reference proteome</keyword>
<comment type="catalytic activity">
    <reaction evidence="11 12">
        <text>a 5,6-dihydrouridine in tRNA + NAD(+) = a uridine in tRNA + NADH + H(+)</text>
        <dbReference type="Rhea" id="RHEA:54452"/>
        <dbReference type="Rhea" id="RHEA-COMP:13339"/>
        <dbReference type="Rhea" id="RHEA-COMP:13887"/>
        <dbReference type="ChEBI" id="CHEBI:15378"/>
        <dbReference type="ChEBI" id="CHEBI:57540"/>
        <dbReference type="ChEBI" id="CHEBI:57945"/>
        <dbReference type="ChEBI" id="CHEBI:65315"/>
        <dbReference type="ChEBI" id="CHEBI:74443"/>
    </reaction>
</comment>
<dbReference type="SUPFAM" id="SSF51395">
    <property type="entry name" value="FMN-linked oxidoreductases"/>
    <property type="match status" value="1"/>
</dbReference>
<comment type="similarity">
    <text evidence="13">Belongs to the dus family.</text>
</comment>
<dbReference type="GO" id="GO:0016491">
    <property type="term" value="F:oxidoreductase activity"/>
    <property type="evidence" value="ECO:0007669"/>
    <property type="project" value="UniProtKB-KW"/>
</dbReference>
<feature type="binding site" evidence="12">
    <location>
        <begin position="224"/>
        <end position="225"/>
    </location>
    <ligand>
        <name>FMN</name>
        <dbReference type="ChEBI" id="CHEBI:58210"/>
    </ligand>
</feature>
<comment type="cofactor">
    <cofactor evidence="1 12 13">
        <name>FMN</name>
        <dbReference type="ChEBI" id="CHEBI:58210"/>
    </cofactor>
</comment>
<evidence type="ECO:0000256" key="3">
    <source>
        <dbReference type="ARBA" id="ARBA00022555"/>
    </source>
</evidence>
<dbReference type="InterPro" id="IPR001269">
    <property type="entry name" value="DUS_fam"/>
</dbReference>
<keyword evidence="4 12" id="KW-0285">Flavoprotein</keyword>
<evidence type="ECO:0000256" key="8">
    <source>
        <dbReference type="ARBA" id="ARBA00022884"/>
    </source>
</evidence>
<dbReference type="EMBL" id="JAVRHY010000009">
    <property type="protein sequence ID" value="MDT0618919.1"/>
    <property type="molecule type" value="Genomic_DNA"/>
</dbReference>
<keyword evidence="7 12" id="KW-0521">NADP</keyword>
<evidence type="ECO:0000256" key="4">
    <source>
        <dbReference type="ARBA" id="ARBA00022630"/>
    </source>
</evidence>
<dbReference type="RefSeq" id="WP_311659183.1">
    <property type="nucleotide sequence ID" value="NZ_JAVRHY010000009.1"/>
</dbReference>
<dbReference type="PROSITE" id="PS01136">
    <property type="entry name" value="UPF0034"/>
    <property type="match status" value="1"/>
</dbReference>
<dbReference type="InterPro" id="IPR013785">
    <property type="entry name" value="Aldolase_TIM"/>
</dbReference>
<comment type="function">
    <text evidence="2 12 13">Catalyzes the synthesis of 5,6-dihydrouridine (D), a modified base found in the D-loop of most tRNAs, via the reduction of the C5-C6 double bond in target uridines.</text>
</comment>
<organism evidence="16 17">
    <name type="scientific">Spectribacter acetivorans</name>
    <dbReference type="NCBI Taxonomy" id="3075603"/>
    <lineage>
        <taxon>Bacteria</taxon>
        <taxon>Pseudomonadati</taxon>
        <taxon>Pseudomonadota</taxon>
        <taxon>Gammaproteobacteria</taxon>
        <taxon>Salinisphaerales</taxon>
        <taxon>Salinisphaeraceae</taxon>
        <taxon>Spectribacter</taxon>
    </lineage>
</organism>
<accession>A0ABU3B8W4</accession>
<dbReference type="NCBIfam" id="TIGR00737">
    <property type="entry name" value="nifR3_yhdG"/>
    <property type="match status" value="1"/>
</dbReference>
<gene>
    <name evidence="12 16" type="primary">dusB</name>
    <name evidence="16" type="ORF">RM531_10575</name>
</gene>
<evidence type="ECO:0000256" key="14">
    <source>
        <dbReference type="SAM" id="MobiDB-lite"/>
    </source>
</evidence>
<dbReference type="InterPro" id="IPR004652">
    <property type="entry name" value="DusB-like"/>
</dbReference>
<dbReference type="Proteomes" id="UP001259982">
    <property type="component" value="Unassembled WGS sequence"/>
</dbReference>
<evidence type="ECO:0000256" key="12">
    <source>
        <dbReference type="HAMAP-Rule" id="MF_02042"/>
    </source>
</evidence>